<feature type="compositionally biased region" description="Polar residues" evidence="6">
    <location>
        <begin position="1384"/>
        <end position="1401"/>
    </location>
</feature>
<feature type="compositionally biased region" description="Basic residues" evidence="6">
    <location>
        <begin position="522"/>
        <end position="531"/>
    </location>
</feature>
<feature type="compositionally biased region" description="Polar residues" evidence="6">
    <location>
        <begin position="1157"/>
        <end position="1168"/>
    </location>
</feature>
<feature type="compositionally biased region" description="Polar residues" evidence="6">
    <location>
        <begin position="1565"/>
        <end position="1578"/>
    </location>
</feature>
<evidence type="ECO:0000256" key="5">
    <source>
        <dbReference type="ARBA" id="ARBA00022801"/>
    </source>
</evidence>
<dbReference type="HOGENOM" id="CLU_243531_0_0_1"/>
<feature type="compositionally biased region" description="Basic residues" evidence="6">
    <location>
        <begin position="1198"/>
        <end position="1213"/>
    </location>
</feature>
<feature type="compositionally biased region" description="Basic and acidic residues" evidence="6">
    <location>
        <begin position="242"/>
        <end position="257"/>
    </location>
</feature>
<dbReference type="GO" id="GO:0006508">
    <property type="term" value="P:proteolysis"/>
    <property type="evidence" value="ECO:0007669"/>
    <property type="project" value="UniProtKB-KW"/>
</dbReference>
<feature type="compositionally biased region" description="Acidic residues" evidence="6">
    <location>
        <begin position="371"/>
        <end position="382"/>
    </location>
</feature>
<evidence type="ECO:0000256" key="1">
    <source>
        <dbReference type="ARBA" id="ARBA00005234"/>
    </source>
</evidence>
<gene>
    <name evidence="8" type="ORF">OIDMADRAFT_181002</name>
</gene>
<keyword evidence="4" id="KW-0833">Ubl conjugation pathway</keyword>
<organism evidence="8 9">
    <name type="scientific">Oidiodendron maius (strain Zn)</name>
    <dbReference type="NCBI Taxonomy" id="913774"/>
    <lineage>
        <taxon>Eukaryota</taxon>
        <taxon>Fungi</taxon>
        <taxon>Dikarya</taxon>
        <taxon>Ascomycota</taxon>
        <taxon>Pezizomycotina</taxon>
        <taxon>Leotiomycetes</taxon>
        <taxon>Leotiomycetes incertae sedis</taxon>
        <taxon>Myxotrichaceae</taxon>
        <taxon>Oidiodendron</taxon>
    </lineage>
</organism>
<feature type="region of interest" description="Disordered" evidence="6">
    <location>
        <begin position="906"/>
        <end position="935"/>
    </location>
</feature>
<dbReference type="Gene3D" id="3.40.395.10">
    <property type="entry name" value="Adenoviral Proteinase, Chain A"/>
    <property type="match status" value="1"/>
</dbReference>
<dbReference type="Pfam" id="PF02902">
    <property type="entry name" value="Peptidase_C48"/>
    <property type="match status" value="1"/>
</dbReference>
<dbReference type="InterPro" id="IPR038765">
    <property type="entry name" value="Papain-like_cys_pep_sf"/>
</dbReference>
<feature type="compositionally biased region" description="Low complexity" evidence="6">
    <location>
        <begin position="1356"/>
        <end position="1375"/>
    </location>
</feature>
<feature type="compositionally biased region" description="Low complexity" evidence="6">
    <location>
        <begin position="287"/>
        <end position="309"/>
    </location>
</feature>
<keyword evidence="2" id="KW-0597">Phosphoprotein</keyword>
<keyword evidence="9" id="KW-1185">Reference proteome</keyword>
<evidence type="ECO:0000313" key="9">
    <source>
        <dbReference type="Proteomes" id="UP000054321"/>
    </source>
</evidence>
<dbReference type="GO" id="GO:0070139">
    <property type="term" value="F:SUMO-specific endopeptidase activity"/>
    <property type="evidence" value="ECO:0007669"/>
    <property type="project" value="TreeGrafter"/>
</dbReference>
<dbReference type="Proteomes" id="UP000054321">
    <property type="component" value="Unassembled WGS sequence"/>
</dbReference>
<evidence type="ECO:0000256" key="4">
    <source>
        <dbReference type="ARBA" id="ARBA00022786"/>
    </source>
</evidence>
<feature type="compositionally biased region" description="Polar residues" evidence="6">
    <location>
        <begin position="1179"/>
        <end position="1197"/>
    </location>
</feature>
<feature type="compositionally biased region" description="Low complexity" evidence="6">
    <location>
        <begin position="1541"/>
        <end position="1564"/>
    </location>
</feature>
<feature type="compositionally biased region" description="Basic and acidic residues" evidence="6">
    <location>
        <begin position="391"/>
        <end position="400"/>
    </location>
</feature>
<dbReference type="PANTHER" id="PTHR46896:SF3">
    <property type="entry name" value="FI06413P-RELATED"/>
    <property type="match status" value="1"/>
</dbReference>
<feature type="domain" description="Ubiquitin-like protease family profile" evidence="7">
    <location>
        <begin position="1047"/>
        <end position="1287"/>
    </location>
</feature>
<reference evidence="9" key="2">
    <citation type="submission" date="2015-01" db="EMBL/GenBank/DDBJ databases">
        <title>Evolutionary Origins and Diversification of the Mycorrhizal Mutualists.</title>
        <authorList>
            <consortium name="DOE Joint Genome Institute"/>
            <consortium name="Mycorrhizal Genomics Consortium"/>
            <person name="Kohler A."/>
            <person name="Kuo A."/>
            <person name="Nagy L.G."/>
            <person name="Floudas D."/>
            <person name="Copeland A."/>
            <person name="Barry K.W."/>
            <person name="Cichocki N."/>
            <person name="Veneault-Fourrey C."/>
            <person name="LaButti K."/>
            <person name="Lindquist E.A."/>
            <person name="Lipzen A."/>
            <person name="Lundell T."/>
            <person name="Morin E."/>
            <person name="Murat C."/>
            <person name="Riley R."/>
            <person name="Ohm R."/>
            <person name="Sun H."/>
            <person name="Tunlid A."/>
            <person name="Henrissat B."/>
            <person name="Grigoriev I.V."/>
            <person name="Hibbett D.S."/>
            <person name="Martin F."/>
        </authorList>
    </citation>
    <scope>NUCLEOTIDE SEQUENCE [LARGE SCALE GENOMIC DNA]</scope>
    <source>
        <strain evidence="9">Zn</strain>
    </source>
</reference>
<feature type="region of interest" description="Disordered" evidence="6">
    <location>
        <begin position="548"/>
        <end position="649"/>
    </location>
</feature>
<dbReference type="OrthoDB" id="442460at2759"/>
<feature type="compositionally biased region" description="Polar residues" evidence="6">
    <location>
        <begin position="351"/>
        <end position="363"/>
    </location>
</feature>
<dbReference type="GO" id="GO:0005737">
    <property type="term" value="C:cytoplasm"/>
    <property type="evidence" value="ECO:0007669"/>
    <property type="project" value="TreeGrafter"/>
</dbReference>
<evidence type="ECO:0000256" key="3">
    <source>
        <dbReference type="ARBA" id="ARBA00022670"/>
    </source>
</evidence>
<dbReference type="STRING" id="913774.A0A0C3GU29"/>
<evidence type="ECO:0000256" key="2">
    <source>
        <dbReference type="ARBA" id="ARBA00022553"/>
    </source>
</evidence>
<evidence type="ECO:0000256" key="6">
    <source>
        <dbReference type="SAM" id="MobiDB-lite"/>
    </source>
</evidence>
<feature type="compositionally biased region" description="Basic and acidic residues" evidence="6">
    <location>
        <begin position="548"/>
        <end position="558"/>
    </location>
</feature>
<dbReference type="InterPro" id="IPR051947">
    <property type="entry name" value="Sentrin-specific_protease"/>
</dbReference>
<dbReference type="SUPFAM" id="SSF54001">
    <property type="entry name" value="Cysteine proteinases"/>
    <property type="match status" value="1"/>
</dbReference>
<reference evidence="8 9" key="1">
    <citation type="submission" date="2014-04" db="EMBL/GenBank/DDBJ databases">
        <authorList>
            <consortium name="DOE Joint Genome Institute"/>
            <person name="Kuo A."/>
            <person name="Martino E."/>
            <person name="Perotto S."/>
            <person name="Kohler A."/>
            <person name="Nagy L.G."/>
            <person name="Floudas D."/>
            <person name="Copeland A."/>
            <person name="Barry K.W."/>
            <person name="Cichocki N."/>
            <person name="Veneault-Fourrey C."/>
            <person name="LaButti K."/>
            <person name="Lindquist E.A."/>
            <person name="Lipzen A."/>
            <person name="Lundell T."/>
            <person name="Morin E."/>
            <person name="Murat C."/>
            <person name="Sun H."/>
            <person name="Tunlid A."/>
            <person name="Henrissat B."/>
            <person name="Grigoriev I.V."/>
            <person name="Hibbett D.S."/>
            <person name="Martin F."/>
            <person name="Nordberg H.P."/>
            <person name="Cantor M.N."/>
            <person name="Hua S.X."/>
        </authorList>
    </citation>
    <scope>NUCLEOTIDE SEQUENCE [LARGE SCALE GENOMIC DNA]</scope>
    <source>
        <strain evidence="8 9">Zn</strain>
    </source>
</reference>
<feature type="compositionally biased region" description="Polar residues" evidence="6">
    <location>
        <begin position="210"/>
        <end position="228"/>
    </location>
</feature>
<evidence type="ECO:0000259" key="7">
    <source>
        <dbReference type="PROSITE" id="PS50600"/>
    </source>
</evidence>
<feature type="region of interest" description="Disordered" evidence="6">
    <location>
        <begin position="1334"/>
        <end position="1593"/>
    </location>
</feature>
<feature type="compositionally biased region" description="Acidic residues" evidence="6">
    <location>
        <begin position="1515"/>
        <end position="1529"/>
    </location>
</feature>
<comment type="similarity">
    <text evidence="1">Belongs to the peptidase C48 family.</text>
</comment>
<accession>A0A0C3GU29</accession>
<feature type="region of interest" description="Disordered" evidence="6">
    <location>
        <begin position="697"/>
        <end position="734"/>
    </location>
</feature>
<protein>
    <recommendedName>
        <fullName evidence="7">Ubiquitin-like protease family profile domain-containing protein</fullName>
    </recommendedName>
</protein>
<feature type="region of interest" description="Disordered" evidence="6">
    <location>
        <begin position="1157"/>
        <end position="1220"/>
    </location>
</feature>
<evidence type="ECO:0000313" key="8">
    <source>
        <dbReference type="EMBL" id="KIM99560.1"/>
    </source>
</evidence>
<feature type="compositionally biased region" description="Basic and acidic residues" evidence="6">
    <location>
        <begin position="166"/>
        <end position="176"/>
    </location>
</feature>
<dbReference type="PANTHER" id="PTHR46896">
    <property type="entry name" value="SENTRIN-SPECIFIC PROTEASE"/>
    <property type="match status" value="1"/>
</dbReference>
<dbReference type="PROSITE" id="PS50600">
    <property type="entry name" value="ULP_PROTEASE"/>
    <property type="match status" value="1"/>
</dbReference>
<feature type="compositionally biased region" description="Basic and acidic residues" evidence="6">
    <location>
        <begin position="1334"/>
        <end position="1346"/>
    </location>
</feature>
<feature type="compositionally biased region" description="Basic and acidic residues" evidence="6">
    <location>
        <begin position="566"/>
        <end position="580"/>
    </location>
</feature>
<dbReference type="GO" id="GO:0005634">
    <property type="term" value="C:nucleus"/>
    <property type="evidence" value="ECO:0007669"/>
    <property type="project" value="TreeGrafter"/>
</dbReference>
<sequence length="1621" mass="179533">MATRRCKMNEKMDFLGDTVTDHDVWEKLEEKVGYIAFFHHFHDNPLAGFPRTKFKLSDNMMHMKYFFVKNTKKVGKNESSEIKKEEKLSCSKTSLCGNIVPVEATSLEETVSENDNSAKSDTEVLSSEMKPSGDKIFEPGSIESQATPGKAILGEGGSKMLAKKTTKGESSPHEITSKGISGENIPAKKVIHGVVDPATSDERKFIKNEQPANTNTLGTTKVNENPISIASIPKSPVNEQVDDTKANETENIKDEKNPYANYFSNDNDNDEDLEPQLPLPYNASFVSHPNPATPAHPSSSSDATSSSTGTKKRRRSPSPPPAHDAPSVVEHEGTEMSGKSPGAKRRRFNKYASSLDTLLGSSPTEKRSLEIDDSADSLDNEGEVVSSKRLKTGDEKERKRGNGTSKAASSKELELSGFESPKPVVKTSNEPKKASRGGSQWYAAKRYHSATNNSLPDYGPLDPRLEKPNPQQEEPMRGRPAGRGSFRPINRLVSNDSQDPAPLESKFLKPKVFNLHGDSHPRPNHNPHKKQRLESGWVDMARSRDAIDDNFHSTRSTHDSATIARPGRDRDLHNSPRDVSRAISPQRINRGRNMLQESISDGQMAKNDEVDRFKKPQGRYTKPEASKSSAIPPQPRRILRGDDPKDPIADADMTIGEGLSASVPEVIIKGLPGSKFLSPPRPKGNSAQDCAEAQLIDSEDSMDDLSVDHYTKPRSNLSNKRKRSEPQSTPSMREALQAETIHGSSDEEIDMLEKGNIQPAAFPTSKKAAPETKTSRQDRYQVLQVYSPKHPWLLDDPKKEWFFVYNRIGGSLAIEGQNVPPHFNMTTNSISLIIYCEESSKLIIRKSLDNSFGGAANILFTLTNSDHSVKLAKELALNATIKALTRDREYLERVFARYRQTALSDLKSRPPAKDGPASISPAVQKSHLRSNTMEEAVTRGPRIIDQLGKDVESGVQQTRSKKTFLPPNKAESNDQTIFDLTVDEFYDKASASKNKQQAIRSSARLKDEIPPSRRGSVGEVEWTVANPEWKQIWKEPIVYPPKGRDKATIDSEEIERLDEGQFLNDNLIEFYIRWMEQHILKSNPEKAKRIHIMNTFFYERLTTNKNGKKGFNYEAVQRWTSKIDLLSYDYIVVPVNEHTHWYVAIICNAPKLLDQNPEAQETSQSQQDAIGKADRATTPEPTSVTADVAQDSLQKSTPTKKGKRKSHGPPPRKYKTDEPRIITLDSLGVKHSPTCTNLKEYLIAEIKAKHGIEIPTPGAIGMTATNIPQQDNYSDCGLFLLNYVERFLQQPDEFIHSIMQNVVDIQSDLWPTAPGTRNKIRDILFNLQAQQLAKADENKQVEKDDGITSEITKAKQPSSSQSLSPGGTTSPSVSSEQAPKQPIPEQSVTTPTEVSSENISRLGSPGAGETSVEEDEQISVIHKPTRERRPTPFPAGRNEKYEDENDGFGSPSTIQHDMESAGDNDPDPRPQSRTRTIYEPGNGVLASDGHDVEVSGSGRSEDDSSGIVEAHDTLSNDEEVEDDHSEGDEMLLNGPDDTRATRSPARSPSPRLLSDPSFSSVSSSTTPEQHASKTSPFSPLSAATMRHTGSPIGNYQVDAADAMIIGKAKKFKQPRQDRSHD</sequence>
<name>A0A0C3GU29_OIDMZ</name>
<feature type="region of interest" description="Disordered" evidence="6">
    <location>
        <begin position="199"/>
        <end position="535"/>
    </location>
</feature>
<dbReference type="GO" id="GO:0016926">
    <property type="term" value="P:protein desumoylation"/>
    <property type="evidence" value="ECO:0007669"/>
    <property type="project" value="TreeGrafter"/>
</dbReference>
<dbReference type="InParanoid" id="A0A0C3GU29"/>
<dbReference type="InterPro" id="IPR003653">
    <property type="entry name" value="Peptidase_C48_C"/>
</dbReference>
<keyword evidence="3" id="KW-0645">Protease</keyword>
<proteinExistence type="inferred from homology"/>
<feature type="region of interest" description="Disordered" evidence="6">
    <location>
        <begin position="951"/>
        <end position="970"/>
    </location>
</feature>
<dbReference type="EMBL" id="KN832878">
    <property type="protein sequence ID" value="KIM99560.1"/>
    <property type="molecule type" value="Genomic_DNA"/>
</dbReference>
<feature type="compositionally biased region" description="Basic and acidic residues" evidence="6">
    <location>
        <begin position="639"/>
        <end position="648"/>
    </location>
</feature>
<keyword evidence="5" id="KW-0378">Hydrolase</keyword>
<feature type="region of interest" description="Disordered" evidence="6">
    <location>
        <begin position="110"/>
        <end position="184"/>
    </location>
</feature>